<evidence type="ECO:0000313" key="2">
    <source>
        <dbReference type="Proteomes" id="UP001596122"/>
    </source>
</evidence>
<dbReference type="EMBL" id="JBHSLD010000013">
    <property type="protein sequence ID" value="MFC5381810.1"/>
    <property type="molecule type" value="Genomic_DNA"/>
</dbReference>
<proteinExistence type="predicted"/>
<comment type="caution">
    <text evidence="1">The sequence shown here is derived from an EMBL/GenBank/DDBJ whole genome shotgun (WGS) entry which is preliminary data.</text>
</comment>
<sequence length="150" mass="16375">MSSTHRTTIDETAPAVTRQERVVGAAPARVLALLRDVTAWPAWQPEVQRVDRVEPQGLLRVGSTFRWRSGGVWITSTVVELEEGRAIAWTGRAVGTRAVHTWVLDEVPGGTRVRTEESMSGWLPRLLPGAVRRTLENGVASTLDALAAEA</sequence>
<dbReference type="InterPro" id="IPR019587">
    <property type="entry name" value="Polyketide_cyclase/dehydratase"/>
</dbReference>
<dbReference type="Proteomes" id="UP001596122">
    <property type="component" value="Unassembled WGS sequence"/>
</dbReference>
<dbReference type="Pfam" id="PF10604">
    <property type="entry name" value="Polyketide_cyc2"/>
    <property type="match status" value="1"/>
</dbReference>
<keyword evidence="2" id="KW-1185">Reference proteome</keyword>
<organism evidence="1 2">
    <name type="scientific">Aquipuribacter nitratireducens</name>
    <dbReference type="NCBI Taxonomy" id="650104"/>
    <lineage>
        <taxon>Bacteria</taxon>
        <taxon>Bacillati</taxon>
        <taxon>Actinomycetota</taxon>
        <taxon>Actinomycetes</taxon>
        <taxon>Micrococcales</taxon>
        <taxon>Intrasporangiaceae</taxon>
        <taxon>Aquipuribacter</taxon>
    </lineage>
</organism>
<dbReference type="SUPFAM" id="SSF55961">
    <property type="entry name" value="Bet v1-like"/>
    <property type="match status" value="1"/>
</dbReference>
<dbReference type="RefSeq" id="WP_340271169.1">
    <property type="nucleotide sequence ID" value="NZ_JBBEOG010000009.1"/>
</dbReference>
<accession>A0ABW0GRF7</accession>
<protein>
    <submittedName>
        <fullName evidence="1">SRPBCC family protein</fullName>
    </submittedName>
</protein>
<evidence type="ECO:0000313" key="1">
    <source>
        <dbReference type="EMBL" id="MFC5381810.1"/>
    </source>
</evidence>
<reference evidence="2" key="1">
    <citation type="journal article" date="2019" name="Int. J. Syst. Evol. Microbiol.">
        <title>The Global Catalogue of Microorganisms (GCM) 10K type strain sequencing project: providing services to taxonomists for standard genome sequencing and annotation.</title>
        <authorList>
            <consortium name="The Broad Institute Genomics Platform"/>
            <consortium name="The Broad Institute Genome Sequencing Center for Infectious Disease"/>
            <person name="Wu L."/>
            <person name="Ma J."/>
        </authorList>
    </citation>
    <scope>NUCLEOTIDE SEQUENCE [LARGE SCALE GENOMIC DNA]</scope>
    <source>
        <strain evidence="2">CCUG 43114</strain>
    </source>
</reference>
<dbReference type="InterPro" id="IPR023393">
    <property type="entry name" value="START-like_dom_sf"/>
</dbReference>
<gene>
    <name evidence="1" type="ORF">ACFPJ6_13555</name>
</gene>
<name>A0ABW0GRF7_9MICO</name>
<dbReference type="Gene3D" id="3.30.530.20">
    <property type="match status" value="1"/>
</dbReference>